<keyword evidence="2" id="KW-1185">Reference proteome</keyword>
<dbReference type="Proteomes" id="UP000241107">
    <property type="component" value="Unassembled WGS sequence"/>
</dbReference>
<evidence type="ECO:0000313" key="2">
    <source>
        <dbReference type="Proteomes" id="UP000241107"/>
    </source>
</evidence>
<name>A0A2P7YZU8_9ASCO</name>
<proteinExistence type="predicted"/>
<dbReference type="OrthoDB" id="4081634at2759"/>
<dbReference type="AlphaFoldDB" id="A0A2P7YZU8"/>
<gene>
    <name evidence="1" type="ORF">C7M61_001172</name>
</gene>
<accession>A0A2P7YZU8</accession>
<sequence length="127" mass="14516">MTATGKSIITSAESYTNKDLLLLSQLLHTQGLIQPDSVRESEDLESIGSDWFHHDSTQLLRRTHENSLTKPPTGEQILALYENMLEENPDCKTTTDLANKFYFARVHELEHRIQKDKEDFKALLGES</sequence>
<protein>
    <submittedName>
        <fullName evidence="1">Uncharacterized protein</fullName>
    </submittedName>
</protein>
<organism evidence="1 2">
    <name type="scientific">Candidozyma pseudohaemuli</name>
    <dbReference type="NCBI Taxonomy" id="418784"/>
    <lineage>
        <taxon>Eukaryota</taxon>
        <taxon>Fungi</taxon>
        <taxon>Dikarya</taxon>
        <taxon>Ascomycota</taxon>
        <taxon>Saccharomycotina</taxon>
        <taxon>Pichiomycetes</taxon>
        <taxon>Metschnikowiaceae</taxon>
        <taxon>Candidozyma</taxon>
    </lineage>
</organism>
<dbReference type="RefSeq" id="XP_024716188.1">
    <property type="nucleotide sequence ID" value="XM_024856589.1"/>
</dbReference>
<dbReference type="VEuPathDB" id="FungiDB:C7M61_001172"/>
<comment type="caution">
    <text evidence="1">The sequence shown here is derived from an EMBL/GenBank/DDBJ whole genome shotgun (WGS) entry which is preliminary data.</text>
</comment>
<dbReference type="EMBL" id="PYFQ01000001">
    <property type="protein sequence ID" value="PSK41489.1"/>
    <property type="molecule type" value="Genomic_DNA"/>
</dbReference>
<evidence type="ECO:0000313" key="1">
    <source>
        <dbReference type="EMBL" id="PSK41489.1"/>
    </source>
</evidence>
<dbReference type="GeneID" id="36564563"/>
<reference evidence="1 2" key="1">
    <citation type="submission" date="2018-03" db="EMBL/GenBank/DDBJ databases">
        <title>Candida pseudohaemulonii genome assembly and annotation.</title>
        <authorList>
            <person name="Munoz J.F."/>
            <person name="Gade L.G."/>
            <person name="Chow N.A."/>
            <person name="Litvintseva A.P."/>
            <person name="Loparev V.N."/>
            <person name="Cuomo C.A."/>
        </authorList>
    </citation>
    <scope>NUCLEOTIDE SEQUENCE [LARGE SCALE GENOMIC DNA]</scope>
    <source>
        <strain evidence="1 2">B12108</strain>
    </source>
</reference>